<keyword evidence="2" id="KW-0413">Isomerase</keyword>
<evidence type="ECO:0000256" key="1">
    <source>
        <dbReference type="ARBA" id="ARBA00005446"/>
    </source>
</evidence>
<dbReference type="Proteomes" id="UP001142489">
    <property type="component" value="Unassembled WGS sequence"/>
</dbReference>
<organism evidence="7 8">
    <name type="scientific">Phrynocephalus forsythii</name>
    <dbReference type="NCBI Taxonomy" id="171643"/>
    <lineage>
        <taxon>Eukaryota</taxon>
        <taxon>Metazoa</taxon>
        <taxon>Chordata</taxon>
        <taxon>Craniata</taxon>
        <taxon>Vertebrata</taxon>
        <taxon>Euteleostomi</taxon>
        <taxon>Lepidosauria</taxon>
        <taxon>Squamata</taxon>
        <taxon>Bifurcata</taxon>
        <taxon>Unidentata</taxon>
        <taxon>Episquamata</taxon>
        <taxon>Toxicofera</taxon>
        <taxon>Iguania</taxon>
        <taxon>Acrodonta</taxon>
        <taxon>Agamidae</taxon>
        <taxon>Agaminae</taxon>
        <taxon>Phrynocephalus</taxon>
    </lineage>
</organism>
<comment type="catalytic activity">
    <reaction evidence="3">
        <text>Couples ATP hydrolysis with the unwinding of duplex DNA by translocating in the 3'-5' direction.</text>
        <dbReference type="EC" id="5.6.2.4"/>
    </reaction>
</comment>
<accession>A0A9Q1B504</accession>
<dbReference type="OrthoDB" id="18781at2759"/>
<dbReference type="EC" id="5.6.2.4" evidence="4"/>
<evidence type="ECO:0000256" key="5">
    <source>
        <dbReference type="SAM" id="MobiDB-lite"/>
    </source>
</evidence>
<keyword evidence="8" id="KW-1185">Reference proteome</keyword>
<dbReference type="InterPro" id="IPR027417">
    <property type="entry name" value="P-loop_NTPase"/>
</dbReference>
<evidence type="ECO:0000256" key="4">
    <source>
        <dbReference type="ARBA" id="ARBA00034808"/>
    </source>
</evidence>
<evidence type="ECO:0000313" key="8">
    <source>
        <dbReference type="Proteomes" id="UP001142489"/>
    </source>
</evidence>
<comment type="similarity">
    <text evidence="1">Belongs to the helicase family. RecQ subfamily.</text>
</comment>
<dbReference type="GO" id="GO:0005634">
    <property type="term" value="C:nucleus"/>
    <property type="evidence" value="ECO:0007669"/>
    <property type="project" value="TreeGrafter"/>
</dbReference>
<evidence type="ECO:0000256" key="3">
    <source>
        <dbReference type="ARBA" id="ARBA00034617"/>
    </source>
</evidence>
<dbReference type="GO" id="GO:0009378">
    <property type="term" value="F:four-way junction helicase activity"/>
    <property type="evidence" value="ECO:0007669"/>
    <property type="project" value="TreeGrafter"/>
</dbReference>
<sequence length="512" mass="58918">MVKEPPSAEEQKEEGSSEAGKRKKAKARKGIRRPLKWIAEAYHAGLSAAERRRVQNNFMSGQLRVVVATVAFGMGLDKSDVRGVLHYNMPKTFENYVQEIGRAGRDGRPAHCHLFLDPEGEDLHELRRHIYADTVDFFAVKRLVQKVFPPCKCRELHRKQQELHQGSEVNDADMLSLLERSGKEEQLDPDDGQPRVCYKHERAIPIQPTVEALDFREEGIETLLCYLELHPQRWVELLHPTYSSCRVVCYGGPQELRKAARRCPPLAVCLAQQRLKGILHAQASSVDFDVIELSDFMGWEVPPVKRALRQLQWSTQPKNGSHGSGRSGILVEFSELSFHLRSYGDLADEEVDSVCDYLHRRVKEREKAALRQLQECFRAFRSVAFPTSALCSDSGGEERSAQLKSLLRDYFEKEVGCSEEDPALPYDEPEAERLQDIQDWEQQIRADIRHFLSIRQEEKFTGRAVARILHGIGSPCYPAQIYGRDRRFWRKYIRFDFNKIMRLATEEIVGWN</sequence>
<dbReference type="InterPro" id="IPR001650">
    <property type="entry name" value="Helicase_C-like"/>
</dbReference>
<gene>
    <name evidence="7" type="ORF">JRQ81_010938</name>
</gene>
<dbReference type="SUPFAM" id="SSF52540">
    <property type="entry name" value="P-loop containing nucleoside triphosphate hydrolases"/>
    <property type="match status" value="1"/>
</dbReference>
<dbReference type="Pfam" id="PF00271">
    <property type="entry name" value="Helicase_C"/>
    <property type="match status" value="1"/>
</dbReference>
<reference evidence="7" key="1">
    <citation type="journal article" date="2023" name="DNA Res.">
        <title>Chromosome-level genome assembly of Phrynocephalus forsythii using third-generation DNA sequencing and Hi-C analysis.</title>
        <authorList>
            <person name="Qi Y."/>
            <person name="Zhao W."/>
            <person name="Zhao Y."/>
            <person name="Niu C."/>
            <person name="Cao S."/>
            <person name="Zhang Y."/>
        </authorList>
    </citation>
    <scope>NUCLEOTIDE SEQUENCE</scope>
    <source>
        <tissue evidence="7">Muscle</tissue>
    </source>
</reference>
<comment type="caution">
    <text evidence="7">The sequence shown here is derived from an EMBL/GenBank/DDBJ whole genome shotgun (WGS) entry which is preliminary data.</text>
</comment>
<dbReference type="PANTHER" id="PTHR13710">
    <property type="entry name" value="DNA HELICASE RECQ FAMILY MEMBER"/>
    <property type="match status" value="1"/>
</dbReference>
<dbReference type="GO" id="GO:0005694">
    <property type="term" value="C:chromosome"/>
    <property type="evidence" value="ECO:0007669"/>
    <property type="project" value="TreeGrafter"/>
</dbReference>
<evidence type="ECO:0000259" key="6">
    <source>
        <dbReference type="PROSITE" id="PS51194"/>
    </source>
</evidence>
<dbReference type="PANTHER" id="PTHR13710:SF108">
    <property type="entry name" value="ATP-DEPENDENT DNA HELICASE Q4"/>
    <property type="match status" value="1"/>
</dbReference>
<dbReference type="GO" id="GO:0000723">
    <property type="term" value="P:telomere maintenance"/>
    <property type="evidence" value="ECO:0007669"/>
    <property type="project" value="TreeGrafter"/>
</dbReference>
<dbReference type="AlphaFoldDB" id="A0A9Q1B504"/>
<dbReference type="Gene3D" id="3.40.50.300">
    <property type="entry name" value="P-loop containing nucleotide triphosphate hydrolases"/>
    <property type="match status" value="1"/>
</dbReference>
<dbReference type="SMART" id="SM00490">
    <property type="entry name" value="HELICc"/>
    <property type="match status" value="1"/>
</dbReference>
<proteinExistence type="inferred from homology"/>
<evidence type="ECO:0000313" key="7">
    <source>
        <dbReference type="EMBL" id="KAJ7338228.1"/>
    </source>
</evidence>
<evidence type="ECO:0000256" key="2">
    <source>
        <dbReference type="ARBA" id="ARBA00023235"/>
    </source>
</evidence>
<dbReference type="EMBL" id="JAPFRF010000003">
    <property type="protein sequence ID" value="KAJ7338228.1"/>
    <property type="molecule type" value="Genomic_DNA"/>
</dbReference>
<dbReference type="PROSITE" id="PS51194">
    <property type="entry name" value="HELICASE_CTER"/>
    <property type="match status" value="1"/>
</dbReference>
<feature type="domain" description="Helicase C-terminal" evidence="6">
    <location>
        <begin position="1"/>
        <end position="164"/>
    </location>
</feature>
<dbReference type="GO" id="GO:0005737">
    <property type="term" value="C:cytoplasm"/>
    <property type="evidence" value="ECO:0007669"/>
    <property type="project" value="TreeGrafter"/>
</dbReference>
<dbReference type="GO" id="GO:0000724">
    <property type="term" value="P:double-strand break repair via homologous recombination"/>
    <property type="evidence" value="ECO:0007669"/>
    <property type="project" value="TreeGrafter"/>
</dbReference>
<protein>
    <recommendedName>
        <fullName evidence="4">DNA 3'-5' helicase</fullName>
        <ecNumber evidence="4">5.6.2.4</ecNumber>
    </recommendedName>
</protein>
<feature type="region of interest" description="Disordered" evidence="5">
    <location>
        <begin position="1"/>
        <end position="28"/>
    </location>
</feature>
<dbReference type="GO" id="GO:0043138">
    <property type="term" value="F:3'-5' DNA helicase activity"/>
    <property type="evidence" value="ECO:0007669"/>
    <property type="project" value="UniProtKB-EC"/>
</dbReference>
<name>A0A9Q1B504_9SAUR</name>